<dbReference type="InterPro" id="IPR001123">
    <property type="entry name" value="LeuE-type"/>
</dbReference>
<dbReference type="PIRSF" id="PIRSF006324">
    <property type="entry name" value="LeuE"/>
    <property type="match status" value="1"/>
</dbReference>
<comment type="subcellular location">
    <subcellularLocation>
        <location evidence="1">Cell membrane</location>
        <topology evidence="1">Multi-pass membrane protein</topology>
    </subcellularLocation>
</comment>
<feature type="transmembrane region" description="Helical" evidence="6">
    <location>
        <begin position="120"/>
        <end position="141"/>
    </location>
</feature>
<evidence type="ECO:0000256" key="6">
    <source>
        <dbReference type="SAM" id="Phobius"/>
    </source>
</evidence>
<dbReference type="AlphaFoldDB" id="A0A1F6NMA9"/>
<proteinExistence type="predicted"/>
<feature type="transmembrane region" description="Helical" evidence="6">
    <location>
        <begin position="6"/>
        <end position="23"/>
    </location>
</feature>
<evidence type="ECO:0000313" key="8">
    <source>
        <dbReference type="Proteomes" id="UP000178349"/>
    </source>
</evidence>
<evidence type="ECO:0000256" key="5">
    <source>
        <dbReference type="ARBA" id="ARBA00023136"/>
    </source>
</evidence>
<dbReference type="GO" id="GO:0015171">
    <property type="term" value="F:amino acid transmembrane transporter activity"/>
    <property type="evidence" value="ECO:0007669"/>
    <property type="project" value="TreeGrafter"/>
</dbReference>
<reference evidence="7 8" key="1">
    <citation type="journal article" date="2016" name="Nat. Commun.">
        <title>Thousands of microbial genomes shed light on interconnected biogeochemical processes in an aquifer system.</title>
        <authorList>
            <person name="Anantharaman K."/>
            <person name="Brown C.T."/>
            <person name="Hug L.A."/>
            <person name="Sharon I."/>
            <person name="Castelle C.J."/>
            <person name="Probst A.J."/>
            <person name="Thomas B.C."/>
            <person name="Singh A."/>
            <person name="Wilkins M.J."/>
            <person name="Karaoz U."/>
            <person name="Brodie E.L."/>
            <person name="Williams K.H."/>
            <person name="Hubbard S.S."/>
            <person name="Banfield J.F."/>
        </authorList>
    </citation>
    <scope>NUCLEOTIDE SEQUENCE [LARGE SCALE GENOMIC DNA]</scope>
</reference>
<feature type="transmembrane region" description="Helical" evidence="6">
    <location>
        <begin position="147"/>
        <end position="172"/>
    </location>
</feature>
<dbReference type="Proteomes" id="UP000178349">
    <property type="component" value="Unassembled WGS sequence"/>
</dbReference>
<evidence type="ECO:0000256" key="4">
    <source>
        <dbReference type="ARBA" id="ARBA00022989"/>
    </source>
</evidence>
<feature type="transmembrane region" description="Helical" evidence="6">
    <location>
        <begin position="184"/>
        <end position="205"/>
    </location>
</feature>
<dbReference type="GO" id="GO:0005886">
    <property type="term" value="C:plasma membrane"/>
    <property type="evidence" value="ECO:0007669"/>
    <property type="project" value="UniProtKB-SubCell"/>
</dbReference>
<accession>A0A1F6NMA9</accession>
<keyword evidence="5 6" id="KW-0472">Membrane</keyword>
<comment type="caution">
    <text evidence="7">The sequence shown here is derived from an EMBL/GenBank/DDBJ whole genome shotgun (WGS) entry which is preliminary data.</text>
</comment>
<keyword evidence="3 6" id="KW-0812">Transmembrane</keyword>
<organism evidence="7 8">
    <name type="scientific">Candidatus Magasanikbacteria bacterium RIFOXYC12_FULL_33_11</name>
    <dbReference type="NCBI Taxonomy" id="1798701"/>
    <lineage>
        <taxon>Bacteria</taxon>
        <taxon>Candidatus Magasanikiibacteriota</taxon>
    </lineage>
</organism>
<sequence>MQYLALVGTVVVVHILALMSPGPDFIMTLKNSITYSRKTGKMTAIGLGLGVGVHLLYCVAGLAIIISKSILLFNTFKLLGAAYLIFIGLKSMFSKSHEIKVNNIEHKQDISVYKAIKIGFFTNVLNPKATLYFLSLFTLVISPGTPWFIMLVLSFIMIVETMLWFSLVAIFFTHKKVKSSFDKFQGVFNKVFGGLLVALGIKVAFGHK</sequence>
<evidence type="ECO:0000256" key="2">
    <source>
        <dbReference type="ARBA" id="ARBA00022475"/>
    </source>
</evidence>
<dbReference type="PANTHER" id="PTHR30086">
    <property type="entry name" value="ARGININE EXPORTER PROTEIN ARGO"/>
    <property type="match status" value="1"/>
</dbReference>
<keyword evidence="2" id="KW-1003">Cell membrane</keyword>
<keyword evidence="4 6" id="KW-1133">Transmembrane helix</keyword>
<feature type="transmembrane region" description="Helical" evidence="6">
    <location>
        <begin position="71"/>
        <end position="89"/>
    </location>
</feature>
<dbReference type="Pfam" id="PF01810">
    <property type="entry name" value="LysE"/>
    <property type="match status" value="1"/>
</dbReference>
<feature type="transmembrane region" description="Helical" evidence="6">
    <location>
        <begin position="44"/>
        <end position="65"/>
    </location>
</feature>
<gene>
    <name evidence="7" type="ORF">A2493_01390</name>
</gene>
<name>A0A1F6NMA9_9BACT</name>
<dbReference type="EMBL" id="MFQW01000051">
    <property type="protein sequence ID" value="OGH84988.1"/>
    <property type="molecule type" value="Genomic_DNA"/>
</dbReference>
<protein>
    <submittedName>
        <fullName evidence="7">Amino acid transporter</fullName>
    </submittedName>
</protein>
<evidence type="ECO:0000313" key="7">
    <source>
        <dbReference type="EMBL" id="OGH84988.1"/>
    </source>
</evidence>
<evidence type="ECO:0000256" key="3">
    <source>
        <dbReference type="ARBA" id="ARBA00022692"/>
    </source>
</evidence>
<evidence type="ECO:0000256" key="1">
    <source>
        <dbReference type="ARBA" id="ARBA00004651"/>
    </source>
</evidence>
<dbReference type="PANTHER" id="PTHR30086:SF20">
    <property type="entry name" value="ARGININE EXPORTER PROTEIN ARGO-RELATED"/>
    <property type="match status" value="1"/>
</dbReference>